<evidence type="ECO:0000313" key="2">
    <source>
        <dbReference type="EMBL" id="TNN86099.1"/>
    </source>
</evidence>
<dbReference type="AlphaFoldDB" id="A0A4Z2J7D3"/>
<reference evidence="2 3" key="1">
    <citation type="submission" date="2019-03" db="EMBL/GenBank/DDBJ databases">
        <title>First draft genome of Liparis tanakae, snailfish: a comprehensive survey of snailfish specific genes.</title>
        <authorList>
            <person name="Kim W."/>
            <person name="Song I."/>
            <person name="Jeong J.-H."/>
            <person name="Kim D."/>
            <person name="Kim S."/>
            <person name="Ryu S."/>
            <person name="Song J.Y."/>
            <person name="Lee S.K."/>
        </authorList>
    </citation>
    <scope>NUCLEOTIDE SEQUENCE [LARGE SCALE GENOMIC DNA]</scope>
    <source>
        <tissue evidence="2">Muscle</tissue>
    </source>
</reference>
<accession>A0A4Z2J7D3</accession>
<organism evidence="2 3">
    <name type="scientific">Liparis tanakae</name>
    <name type="common">Tanaka's snailfish</name>
    <dbReference type="NCBI Taxonomy" id="230148"/>
    <lineage>
        <taxon>Eukaryota</taxon>
        <taxon>Metazoa</taxon>
        <taxon>Chordata</taxon>
        <taxon>Craniata</taxon>
        <taxon>Vertebrata</taxon>
        <taxon>Euteleostomi</taxon>
        <taxon>Actinopterygii</taxon>
        <taxon>Neopterygii</taxon>
        <taxon>Teleostei</taxon>
        <taxon>Neoteleostei</taxon>
        <taxon>Acanthomorphata</taxon>
        <taxon>Eupercaria</taxon>
        <taxon>Perciformes</taxon>
        <taxon>Cottioidei</taxon>
        <taxon>Cottales</taxon>
        <taxon>Liparidae</taxon>
        <taxon>Liparis</taxon>
    </lineage>
</organism>
<sequence>MLCWWTKTRVSLSTRGPLGALQRVRRCGPNLQPHAADVLLPAEQRRRRRRRRRSSRPEEEQLLVGAGLSSFSSLSSLSAILQTGRCQRAQLEPELQVLAPYWGQGLRVGSLWGKPRTVLLWIQLYGIAFYPKDHDWDRAVKEQTYLRADVCRRYFTQETIHAGPVRSIR</sequence>
<keyword evidence="3" id="KW-1185">Reference proteome</keyword>
<feature type="region of interest" description="Disordered" evidence="1">
    <location>
        <begin position="42"/>
        <end position="61"/>
    </location>
</feature>
<evidence type="ECO:0000313" key="3">
    <source>
        <dbReference type="Proteomes" id="UP000314294"/>
    </source>
</evidence>
<gene>
    <name evidence="2" type="ORF">EYF80_003516</name>
</gene>
<evidence type="ECO:0000256" key="1">
    <source>
        <dbReference type="SAM" id="MobiDB-lite"/>
    </source>
</evidence>
<dbReference type="Proteomes" id="UP000314294">
    <property type="component" value="Unassembled WGS sequence"/>
</dbReference>
<feature type="compositionally biased region" description="Basic residues" evidence="1">
    <location>
        <begin position="45"/>
        <end position="54"/>
    </location>
</feature>
<name>A0A4Z2J7D3_9TELE</name>
<protein>
    <submittedName>
        <fullName evidence="2">Uncharacterized protein</fullName>
    </submittedName>
</protein>
<dbReference type="EMBL" id="SRLO01000017">
    <property type="protein sequence ID" value="TNN86099.1"/>
    <property type="molecule type" value="Genomic_DNA"/>
</dbReference>
<proteinExistence type="predicted"/>
<comment type="caution">
    <text evidence="2">The sequence shown here is derived from an EMBL/GenBank/DDBJ whole genome shotgun (WGS) entry which is preliminary data.</text>
</comment>